<keyword evidence="1" id="KW-0812">Transmembrane</keyword>
<dbReference type="GO" id="GO:0004175">
    <property type="term" value="F:endopeptidase activity"/>
    <property type="evidence" value="ECO:0007669"/>
    <property type="project" value="UniProtKB-ARBA"/>
</dbReference>
<sequence>MQVVAFLPGFVALFALLSTVPNWFGALVGTLVGALIQLVYPLTGKLTGATPTLLPGWGWVLLGIFAFHGVAEELVWRGYAYRRLREGRTFWRAVLLTMPLIAATHIPIVIGSGPAVGAAAMVVAAVTSIPLAHLFEMGRDTIWAPAVLHTAIDTFKLFTLPDAVFPLLLAGVSVVVPLLVLLAGRPGRSARPAAA</sequence>
<keyword evidence="3" id="KW-0482">Metalloprotease</keyword>
<keyword evidence="3" id="KW-0645">Protease</keyword>
<gene>
    <name evidence="3" type="ORF">FKR81_18855</name>
</gene>
<keyword evidence="4" id="KW-1185">Reference proteome</keyword>
<keyword evidence="1" id="KW-0472">Membrane</keyword>
<proteinExistence type="predicted"/>
<name>A0A563ESP6_9PSEU</name>
<feature type="transmembrane region" description="Helical" evidence="1">
    <location>
        <begin position="57"/>
        <end position="77"/>
    </location>
</feature>
<evidence type="ECO:0000259" key="2">
    <source>
        <dbReference type="Pfam" id="PF02517"/>
    </source>
</evidence>
<dbReference type="GO" id="GO:0080120">
    <property type="term" value="P:CAAX-box protein maturation"/>
    <property type="evidence" value="ECO:0007669"/>
    <property type="project" value="UniProtKB-ARBA"/>
</dbReference>
<keyword evidence="1" id="KW-1133">Transmembrane helix</keyword>
<keyword evidence="3" id="KW-0378">Hydrolase</keyword>
<evidence type="ECO:0000313" key="4">
    <source>
        <dbReference type="Proteomes" id="UP000316639"/>
    </source>
</evidence>
<dbReference type="Pfam" id="PF02517">
    <property type="entry name" value="Rce1-like"/>
    <property type="match status" value="1"/>
</dbReference>
<feature type="transmembrane region" description="Helical" evidence="1">
    <location>
        <begin position="89"/>
        <end position="110"/>
    </location>
</feature>
<evidence type="ECO:0000256" key="1">
    <source>
        <dbReference type="SAM" id="Phobius"/>
    </source>
</evidence>
<evidence type="ECO:0000313" key="3">
    <source>
        <dbReference type="EMBL" id="TWP50673.1"/>
    </source>
</evidence>
<feature type="transmembrane region" description="Helical" evidence="1">
    <location>
        <begin position="164"/>
        <end position="183"/>
    </location>
</feature>
<dbReference type="GO" id="GO:0006508">
    <property type="term" value="P:proteolysis"/>
    <property type="evidence" value="ECO:0007669"/>
    <property type="project" value="UniProtKB-KW"/>
</dbReference>
<protein>
    <submittedName>
        <fullName evidence="3">CPBP family intramembrane metalloprotease</fullName>
    </submittedName>
</protein>
<dbReference type="InterPro" id="IPR003675">
    <property type="entry name" value="Rce1/LyrA-like_dom"/>
</dbReference>
<dbReference type="Proteomes" id="UP000316639">
    <property type="component" value="Unassembled WGS sequence"/>
</dbReference>
<comment type="caution">
    <text evidence="3">The sequence shown here is derived from an EMBL/GenBank/DDBJ whole genome shotgun (WGS) entry which is preliminary data.</text>
</comment>
<organism evidence="3 4">
    <name type="scientific">Lentzea tibetensis</name>
    <dbReference type="NCBI Taxonomy" id="2591470"/>
    <lineage>
        <taxon>Bacteria</taxon>
        <taxon>Bacillati</taxon>
        <taxon>Actinomycetota</taxon>
        <taxon>Actinomycetes</taxon>
        <taxon>Pseudonocardiales</taxon>
        <taxon>Pseudonocardiaceae</taxon>
        <taxon>Lentzea</taxon>
    </lineage>
</organism>
<accession>A0A563ESP6</accession>
<dbReference type="AlphaFoldDB" id="A0A563ESP6"/>
<dbReference type="OrthoDB" id="3694237at2"/>
<dbReference type="EMBL" id="VOBR01000011">
    <property type="protein sequence ID" value="TWP50673.1"/>
    <property type="molecule type" value="Genomic_DNA"/>
</dbReference>
<reference evidence="3 4" key="1">
    <citation type="submission" date="2019-07" db="EMBL/GenBank/DDBJ databases">
        <title>Lentzea xizangensis sp. nov., isolated from Qinghai-Tibetan Plateau Soils.</title>
        <authorList>
            <person name="Huang J."/>
        </authorList>
    </citation>
    <scope>NUCLEOTIDE SEQUENCE [LARGE SCALE GENOMIC DNA]</scope>
    <source>
        <strain evidence="3 4">FXJ1.1311</strain>
    </source>
</reference>
<feature type="domain" description="CAAX prenyl protease 2/Lysostaphin resistance protein A-like" evidence="2">
    <location>
        <begin position="58"/>
        <end position="154"/>
    </location>
</feature>
<dbReference type="GO" id="GO:0008237">
    <property type="term" value="F:metallopeptidase activity"/>
    <property type="evidence" value="ECO:0007669"/>
    <property type="project" value="UniProtKB-KW"/>
</dbReference>